<dbReference type="Proteomes" id="UP001248067">
    <property type="component" value="Unassembled WGS sequence"/>
</dbReference>
<feature type="region of interest" description="Disordered" evidence="1">
    <location>
        <begin position="111"/>
        <end position="141"/>
    </location>
</feature>
<accession>A0A6P2LN71</accession>
<sequence>MGAAMGAATGVGTGTGTGTGTGAACTAVVATGRDCAAGAGAAASSGGNPMRLRTSGSRYFTSSATVASAAGATFERASGAVVPGHRWPVASTARRFASLWQSSASATSVRPIARNSRASRRRTHAWSTSVVPPVAPKPGNDTPTLTEPMQVSDSVVVSPGAWMAGFVLIVCVPE</sequence>
<dbReference type="AlphaFoldDB" id="A0A6P2LN71"/>
<organism evidence="3 4">
    <name type="scientific">Burkholderia pseudomultivorans</name>
    <dbReference type="NCBI Taxonomy" id="1207504"/>
    <lineage>
        <taxon>Bacteria</taxon>
        <taxon>Pseudomonadati</taxon>
        <taxon>Pseudomonadota</taxon>
        <taxon>Betaproteobacteria</taxon>
        <taxon>Burkholderiales</taxon>
        <taxon>Burkholderiaceae</taxon>
        <taxon>Burkholderia</taxon>
        <taxon>Burkholderia cepacia complex</taxon>
    </lineage>
</organism>
<evidence type="ECO:0000313" key="2">
    <source>
        <dbReference type="EMBL" id="MDR8752449.1"/>
    </source>
</evidence>
<reference evidence="2 5" key="1">
    <citation type="submission" date="2019-06" db="EMBL/GenBank/DDBJ databases">
        <title>Evolution of Burkholderia multivorans in the lungs of Cystic Fibrosis patients.</title>
        <authorList>
            <person name="Moreira L.M."/>
        </authorList>
    </citation>
    <scope>NUCLEOTIDE SEQUENCE [LARGE SCALE GENOMIC DNA]</scope>
    <source>
        <strain evidence="2 5">VC13239</strain>
    </source>
</reference>
<evidence type="ECO:0000313" key="5">
    <source>
        <dbReference type="Proteomes" id="UP001248067"/>
    </source>
</evidence>
<gene>
    <name evidence="3" type="ORF">BPS26883_03315</name>
    <name evidence="2" type="ORF">FEQ00_00855</name>
</gene>
<dbReference type="EMBL" id="VJSY01000005">
    <property type="protein sequence ID" value="MDR8752449.1"/>
    <property type="molecule type" value="Genomic_DNA"/>
</dbReference>
<dbReference type="EMBL" id="CABVPP010000023">
    <property type="protein sequence ID" value="VWB69941.1"/>
    <property type="molecule type" value="Genomic_DNA"/>
</dbReference>
<protein>
    <submittedName>
        <fullName evidence="3">Uncharacterized protein</fullName>
    </submittedName>
</protein>
<keyword evidence="5" id="KW-1185">Reference proteome</keyword>
<evidence type="ECO:0000313" key="3">
    <source>
        <dbReference type="EMBL" id="VWB69941.1"/>
    </source>
</evidence>
<evidence type="ECO:0000256" key="1">
    <source>
        <dbReference type="SAM" id="MobiDB-lite"/>
    </source>
</evidence>
<reference evidence="3 4" key="2">
    <citation type="submission" date="2019-09" db="EMBL/GenBank/DDBJ databases">
        <authorList>
            <person name="Depoorter E."/>
        </authorList>
    </citation>
    <scope>NUCLEOTIDE SEQUENCE [LARGE SCALE GENOMIC DNA]</scope>
    <source>
        <strain evidence="3">LMG 26883</strain>
    </source>
</reference>
<dbReference type="Proteomes" id="UP000494162">
    <property type="component" value="Unassembled WGS sequence"/>
</dbReference>
<proteinExistence type="predicted"/>
<name>A0A6P2LN71_9BURK</name>
<evidence type="ECO:0000313" key="4">
    <source>
        <dbReference type="Proteomes" id="UP000494162"/>
    </source>
</evidence>